<dbReference type="EMBL" id="CP096659">
    <property type="protein sequence ID" value="UPV74579.1"/>
    <property type="molecule type" value="Genomic_DNA"/>
</dbReference>
<dbReference type="GeneID" id="73043911"/>
<evidence type="ECO:0000313" key="2">
    <source>
        <dbReference type="Proteomes" id="UP000830729"/>
    </source>
</evidence>
<protein>
    <submittedName>
        <fullName evidence="1">Uncharacterized protein</fullName>
    </submittedName>
</protein>
<proteinExistence type="predicted"/>
<dbReference type="AlphaFoldDB" id="A0A8U0HUQ9"/>
<dbReference type="Proteomes" id="UP000830729">
    <property type="component" value="Chromosome"/>
</dbReference>
<gene>
    <name evidence="1" type="ORF">M0R89_00575</name>
</gene>
<keyword evidence="2" id="KW-1185">Reference proteome</keyword>
<dbReference type="RefSeq" id="WP_248650624.1">
    <property type="nucleotide sequence ID" value="NZ_CP096659.1"/>
</dbReference>
<dbReference type="KEGG" id="halx:M0R89_00575"/>
<name>A0A8U0HUQ9_9EURY</name>
<sequence length="73" mass="8487">MTVTAVVNFYEDGEDMLGYVEIENAPLPREGEIVYTEWGVYEVQQVRHDTYQKSRVKAPEIILDVEDVSDDYE</sequence>
<evidence type="ECO:0000313" key="1">
    <source>
        <dbReference type="EMBL" id="UPV74579.1"/>
    </source>
</evidence>
<organism evidence="1 2">
    <name type="scientific">Halorussus limi</name>
    <dbReference type="NCBI Taxonomy" id="2938695"/>
    <lineage>
        <taxon>Archaea</taxon>
        <taxon>Methanobacteriati</taxon>
        <taxon>Methanobacteriota</taxon>
        <taxon>Stenosarchaea group</taxon>
        <taxon>Halobacteria</taxon>
        <taxon>Halobacteriales</taxon>
        <taxon>Haladaptataceae</taxon>
        <taxon>Halorussus</taxon>
    </lineage>
</organism>
<reference evidence="1 2" key="1">
    <citation type="submission" date="2022-04" db="EMBL/GenBank/DDBJ databases">
        <title>Diverse halophilic archaea isolated from saline environments.</title>
        <authorList>
            <person name="Cui H.-L."/>
        </authorList>
    </citation>
    <scope>NUCLEOTIDE SEQUENCE [LARGE SCALE GENOMIC DNA]</scope>
    <source>
        <strain evidence="1 2">XZYJT49</strain>
    </source>
</reference>
<accession>A0A8U0HUQ9</accession>